<dbReference type="InParanoid" id="A0A7M7MCC5"/>
<protein>
    <submittedName>
        <fullName evidence="1">Uncharacterized protein</fullName>
    </submittedName>
</protein>
<evidence type="ECO:0000313" key="2">
    <source>
        <dbReference type="Proteomes" id="UP000594260"/>
    </source>
</evidence>
<dbReference type="RefSeq" id="XP_022651705.1">
    <property type="nucleotide sequence ID" value="XM_022795970.1"/>
</dbReference>
<keyword evidence="2" id="KW-1185">Reference proteome</keyword>
<dbReference type="GeneID" id="111246416"/>
<reference evidence="1" key="1">
    <citation type="submission" date="2021-01" db="UniProtKB">
        <authorList>
            <consortium name="EnsemblMetazoa"/>
        </authorList>
    </citation>
    <scope>IDENTIFICATION</scope>
</reference>
<name>A0A7M7MCC5_VARDE</name>
<dbReference type="EnsemblMetazoa" id="XM_022795970">
    <property type="protein sequence ID" value="XP_022651705"/>
    <property type="gene ID" value="LOC111246416"/>
</dbReference>
<proteinExistence type="predicted"/>
<evidence type="ECO:0000313" key="1">
    <source>
        <dbReference type="EnsemblMetazoa" id="XP_022651705"/>
    </source>
</evidence>
<organism evidence="1 2">
    <name type="scientific">Varroa destructor</name>
    <name type="common">Honeybee mite</name>
    <dbReference type="NCBI Taxonomy" id="109461"/>
    <lineage>
        <taxon>Eukaryota</taxon>
        <taxon>Metazoa</taxon>
        <taxon>Ecdysozoa</taxon>
        <taxon>Arthropoda</taxon>
        <taxon>Chelicerata</taxon>
        <taxon>Arachnida</taxon>
        <taxon>Acari</taxon>
        <taxon>Parasitiformes</taxon>
        <taxon>Mesostigmata</taxon>
        <taxon>Gamasina</taxon>
        <taxon>Dermanyssoidea</taxon>
        <taxon>Varroidae</taxon>
        <taxon>Varroa</taxon>
    </lineage>
</organism>
<sequence>MSTSTTWPLYRSHVGQTVTANRPSRTFGSAVQMQKITRTTANGVVPKKRPISIFVEVQTIITEAKYLLDISSAPSALPVPLSFRPTIPTPSLIFHAVRNTSCPETSPVCCDHHDSLIYHVDSTGLLRGPSFVFFDQRLSAVVTRADREVIMSTNVPAAGQCGALERQERTTILVKNLNHANRTDVEHVIAQQSLIYPNGTLVHMKLSKFFTFHGRDCLITVFGINETGKTSSELQISEYHPSGSISVLASWSMPGITAIDVLSTSTTVFLAVARNGVTGTTPRTSRIYRLKAMESVNQKIRLDGTLLVIPKGKNDSSQPARDFALDQSDV</sequence>
<accession>A0A7M7MCC5</accession>
<dbReference type="KEGG" id="vde:111246416"/>
<dbReference type="Proteomes" id="UP000594260">
    <property type="component" value="Unplaced"/>
</dbReference>
<dbReference type="AlphaFoldDB" id="A0A7M7MCC5"/>